<organism evidence="2 3">
    <name type="scientific">Crotalaria pallida</name>
    <name type="common">Smooth rattlebox</name>
    <name type="synonym">Crotalaria striata</name>
    <dbReference type="NCBI Taxonomy" id="3830"/>
    <lineage>
        <taxon>Eukaryota</taxon>
        <taxon>Viridiplantae</taxon>
        <taxon>Streptophyta</taxon>
        <taxon>Embryophyta</taxon>
        <taxon>Tracheophyta</taxon>
        <taxon>Spermatophyta</taxon>
        <taxon>Magnoliopsida</taxon>
        <taxon>eudicotyledons</taxon>
        <taxon>Gunneridae</taxon>
        <taxon>Pentapetalae</taxon>
        <taxon>rosids</taxon>
        <taxon>fabids</taxon>
        <taxon>Fabales</taxon>
        <taxon>Fabaceae</taxon>
        <taxon>Papilionoideae</taxon>
        <taxon>50 kb inversion clade</taxon>
        <taxon>genistoids sensu lato</taxon>
        <taxon>core genistoids</taxon>
        <taxon>Crotalarieae</taxon>
        <taxon>Crotalaria</taxon>
    </lineage>
</organism>
<dbReference type="AlphaFoldDB" id="A0AAN9EHA5"/>
<proteinExistence type="predicted"/>
<name>A0AAN9EHA5_CROPI</name>
<reference evidence="2 3" key="1">
    <citation type="submission" date="2024-01" db="EMBL/GenBank/DDBJ databases">
        <title>The genomes of 5 underutilized Papilionoideae crops provide insights into root nodulation and disease resistanc.</title>
        <authorList>
            <person name="Yuan L."/>
        </authorList>
    </citation>
    <scope>NUCLEOTIDE SEQUENCE [LARGE SCALE GENOMIC DNA]</scope>
    <source>
        <strain evidence="2">ZHUSHIDOU_FW_LH</strain>
        <tissue evidence="2">Leaf</tissue>
    </source>
</reference>
<gene>
    <name evidence="2" type="ORF">RIF29_29782</name>
</gene>
<evidence type="ECO:0000313" key="2">
    <source>
        <dbReference type="EMBL" id="KAK7256340.1"/>
    </source>
</evidence>
<dbReference type="Proteomes" id="UP001372338">
    <property type="component" value="Unassembled WGS sequence"/>
</dbReference>
<sequence>MGILKARDALKNGFLIRLGQGNVSLWYDKWMTNSYLCEQVDYVHISDTTLKVKDVWVNGVWDLCMLYTIIPEAVKCIIYSIPVPVMQSCSDQTVWADHSNGVYYVAYAYYWLGRVYKGWSASMESAHRVWKIEIPSKLQWFLGLWLIMLFILISCERTVVCALPRLASVAVGVMKL</sequence>
<dbReference type="EMBL" id="JAYWIO010000006">
    <property type="protein sequence ID" value="KAK7256340.1"/>
    <property type="molecule type" value="Genomic_DNA"/>
</dbReference>
<keyword evidence="1" id="KW-0812">Transmembrane</keyword>
<protein>
    <submittedName>
        <fullName evidence="2">Uncharacterized protein</fullName>
    </submittedName>
</protein>
<evidence type="ECO:0000313" key="3">
    <source>
        <dbReference type="Proteomes" id="UP001372338"/>
    </source>
</evidence>
<accession>A0AAN9EHA5</accession>
<comment type="caution">
    <text evidence="2">The sequence shown here is derived from an EMBL/GenBank/DDBJ whole genome shotgun (WGS) entry which is preliminary data.</text>
</comment>
<feature type="transmembrane region" description="Helical" evidence="1">
    <location>
        <begin position="138"/>
        <end position="154"/>
    </location>
</feature>
<evidence type="ECO:0000256" key="1">
    <source>
        <dbReference type="SAM" id="Phobius"/>
    </source>
</evidence>
<keyword evidence="1" id="KW-0472">Membrane</keyword>
<keyword evidence="1" id="KW-1133">Transmembrane helix</keyword>
<keyword evidence="3" id="KW-1185">Reference proteome</keyword>